<protein>
    <submittedName>
        <fullName evidence="3">DUF4019 domain-containing protein</fullName>
    </submittedName>
</protein>
<keyword evidence="4" id="KW-1185">Reference proteome</keyword>
<reference evidence="3 4" key="1">
    <citation type="submission" date="2020-11" db="EMBL/GenBank/DDBJ databases">
        <title>Draft Genome Sequence and Secondary Metabolite Biosynthetic Potential of the Lysobacter niastensis Type strain DSM 18481.</title>
        <authorList>
            <person name="Turrini P."/>
            <person name="Artuso I."/>
            <person name="Tescari M."/>
            <person name="Lugli G.A."/>
            <person name="Frangipani E."/>
            <person name="Ventura M."/>
            <person name="Visca P."/>
        </authorList>
    </citation>
    <scope>NUCLEOTIDE SEQUENCE [LARGE SCALE GENOMIC DNA]</scope>
    <source>
        <strain evidence="3 4">DSM 18481</strain>
    </source>
</reference>
<feature type="chain" id="PRO_5045833803" evidence="2">
    <location>
        <begin position="20"/>
        <end position="265"/>
    </location>
</feature>
<dbReference type="EMBL" id="JADLZT010000006">
    <property type="protein sequence ID" value="MBF6024576.1"/>
    <property type="molecule type" value="Genomic_DNA"/>
</dbReference>
<accession>A0ABS0BA63</accession>
<proteinExistence type="predicted"/>
<comment type="caution">
    <text evidence="3">The sequence shown here is derived from an EMBL/GenBank/DDBJ whole genome shotgun (WGS) entry which is preliminary data.</text>
</comment>
<dbReference type="RefSeq" id="WP_194931191.1">
    <property type="nucleotide sequence ID" value="NZ_JADLZT010000006.1"/>
</dbReference>
<feature type="signal peptide" evidence="2">
    <location>
        <begin position="1"/>
        <end position="19"/>
    </location>
</feature>
<dbReference type="InterPro" id="IPR025091">
    <property type="entry name" value="DUF4019"/>
</dbReference>
<sequence length="265" mass="28344">MRSSAVALIVAAFAMRATAGDSAQVEVKPVGDGRFELSVELAGVTDPDLAQQRLGPAATELCGALPVQLGRYRFESNAPLAGTKPSGVSHASVRFMQEVRCGTAITASRLSPPPPAPATPPTAEDEAGIRTQTLHYLTAKDEGSFESALAMFSESSAGMFTEASWRDARAAFNAASGRPERRQVVRVTWYDNPPNAPTPGRYAAADYSAGYANAAFYCGYVVWLRQADGSYRIVREEEAQMPPEVMAKVPPEQLPAMRAQVGCRD</sequence>
<feature type="compositionally biased region" description="Pro residues" evidence="1">
    <location>
        <begin position="111"/>
        <end position="120"/>
    </location>
</feature>
<dbReference type="Proteomes" id="UP001429984">
    <property type="component" value="Unassembled WGS sequence"/>
</dbReference>
<keyword evidence="2" id="KW-0732">Signal</keyword>
<gene>
    <name evidence="3" type="ORF">IU514_11100</name>
</gene>
<evidence type="ECO:0000313" key="4">
    <source>
        <dbReference type="Proteomes" id="UP001429984"/>
    </source>
</evidence>
<feature type="region of interest" description="Disordered" evidence="1">
    <location>
        <begin position="107"/>
        <end position="126"/>
    </location>
</feature>
<name>A0ABS0BA63_9GAMM</name>
<evidence type="ECO:0000256" key="2">
    <source>
        <dbReference type="SAM" id="SignalP"/>
    </source>
</evidence>
<organism evidence="3 4">
    <name type="scientific">Lysobacter niastensis</name>
    <dbReference type="NCBI Taxonomy" id="380629"/>
    <lineage>
        <taxon>Bacteria</taxon>
        <taxon>Pseudomonadati</taxon>
        <taxon>Pseudomonadota</taxon>
        <taxon>Gammaproteobacteria</taxon>
        <taxon>Lysobacterales</taxon>
        <taxon>Lysobacteraceae</taxon>
        <taxon>Lysobacter</taxon>
    </lineage>
</organism>
<evidence type="ECO:0000256" key="1">
    <source>
        <dbReference type="SAM" id="MobiDB-lite"/>
    </source>
</evidence>
<dbReference type="Pfam" id="PF13211">
    <property type="entry name" value="DUF4019"/>
    <property type="match status" value="1"/>
</dbReference>
<evidence type="ECO:0000313" key="3">
    <source>
        <dbReference type="EMBL" id="MBF6024576.1"/>
    </source>
</evidence>